<evidence type="ECO:0000256" key="7">
    <source>
        <dbReference type="ARBA" id="ARBA00023136"/>
    </source>
</evidence>
<feature type="transmembrane region" description="Helical" evidence="8">
    <location>
        <begin position="43"/>
        <end position="65"/>
    </location>
</feature>
<dbReference type="PANTHER" id="PTHR33573">
    <property type="entry name" value="CASP-LIKE PROTEIN 4A4"/>
    <property type="match status" value="1"/>
</dbReference>
<keyword evidence="5 8" id="KW-0812">Transmembrane</keyword>
<evidence type="ECO:0000256" key="3">
    <source>
        <dbReference type="ARBA" id="ARBA00011489"/>
    </source>
</evidence>
<dbReference type="PANTHER" id="PTHR33573:SF57">
    <property type="entry name" value="CASP-LIKE PROTEIN 4B1"/>
    <property type="match status" value="1"/>
</dbReference>
<dbReference type="EnsemblPlants" id="AUR62006291-RA">
    <property type="protein sequence ID" value="AUR62006291-RA:cds"/>
    <property type="gene ID" value="AUR62006291"/>
</dbReference>
<reference evidence="10" key="2">
    <citation type="submission" date="2021-03" db="UniProtKB">
        <authorList>
            <consortium name="EnsemblPlants"/>
        </authorList>
    </citation>
    <scope>IDENTIFICATION</scope>
</reference>
<protein>
    <recommendedName>
        <fullName evidence="8">CASP-like protein</fullName>
    </recommendedName>
</protein>
<evidence type="ECO:0000313" key="10">
    <source>
        <dbReference type="EnsemblPlants" id="AUR62006291-RA:cds"/>
    </source>
</evidence>
<keyword evidence="11" id="KW-1185">Reference proteome</keyword>
<evidence type="ECO:0000313" key="11">
    <source>
        <dbReference type="Proteomes" id="UP000596660"/>
    </source>
</evidence>
<dbReference type="Proteomes" id="UP000596660">
    <property type="component" value="Unplaced"/>
</dbReference>
<evidence type="ECO:0000256" key="8">
    <source>
        <dbReference type="RuleBase" id="RU361233"/>
    </source>
</evidence>
<comment type="subunit">
    <text evidence="3 8">Homodimer and heterodimers.</text>
</comment>
<feature type="transmembrane region" description="Helical" evidence="8">
    <location>
        <begin position="71"/>
        <end position="91"/>
    </location>
</feature>
<feature type="domain" description="Casparian strip membrane protein" evidence="9">
    <location>
        <begin position="40"/>
        <end position="168"/>
    </location>
</feature>
<evidence type="ECO:0000256" key="6">
    <source>
        <dbReference type="ARBA" id="ARBA00022989"/>
    </source>
</evidence>
<evidence type="ECO:0000256" key="5">
    <source>
        <dbReference type="ARBA" id="ARBA00022692"/>
    </source>
</evidence>
<dbReference type="SMR" id="A0A803L352"/>
<name>A0A803L352_CHEQI</name>
<dbReference type="InterPro" id="IPR006702">
    <property type="entry name" value="CASP_dom"/>
</dbReference>
<sequence length="184" mass="20197">MPRPQENDIEGGARARPEDINTASMEYYSDGGKKLLKGDRMKLWAFIFRTCAMTVSFLSFILIVIVPDFYLFSALSYVLGIAIIVVVYTVVQVGIKGHELRTKKDVISPKVALWIDFCGDQLLAYMIFSSGSSGATLSMFISNNGNNTNVTLQVVAASISMSILAFIFLAPAALLSSYRLFANL</sequence>
<feature type="transmembrane region" description="Helical" evidence="8">
    <location>
        <begin position="150"/>
        <end position="175"/>
    </location>
</feature>
<accession>A0A803L352</accession>
<dbReference type="Gramene" id="AUR62006291-RA">
    <property type="protein sequence ID" value="AUR62006291-RA:cds"/>
    <property type="gene ID" value="AUR62006291"/>
</dbReference>
<comment type="caution">
    <text evidence="8">Lacks conserved residue(s) required for the propagation of feature annotation.</text>
</comment>
<evidence type="ECO:0000256" key="1">
    <source>
        <dbReference type="ARBA" id="ARBA00004651"/>
    </source>
</evidence>
<evidence type="ECO:0000256" key="2">
    <source>
        <dbReference type="ARBA" id="ARBA00007651"/>
    </source>
</evidence>
<evidence type="ECO:0000259" key="9">
    <source>
        <dbReference type="Pfam" id="PF04535"/>
    </source>
</evidence>
<dbReference type="OMA" id="AWQTFVH"/>
<keyword evidence="6 8" id="KW-1133">Transmembrane helix</keyword>
<dbReference type="GO" id="GO:0005886">
    <property type="term" value="C:plasma membrane"/>
    <property type="evidence" value="ECO:0007669"/>
    <property type="project" value="UniProtKB-SubCell"/>
</dbReference>
<evidence type="ECO:0000256" key="4">
    <source>
        <dbReference type="ARBA" id="ARBA00022475"/>
    </source>
</evidence>
<comment type="similarity">
    <text evidence="2 8">Belongs to the Casparian strip membrane proteins (CASP) family.</text>
</comment>
<keyword evidence="7 8" id="KW-0472">Membrane</keyword>
<dbReference type="AlphaFoldDB" id="A0A803L352"/>
<organism evidence="10 11">
    <name type="scientific">Chenopodium quinoa</name>
    <name type="common">Quinoa</name>
    <dbReference type="NCBI Taxonomy" id="63459"/>
    <lineage>
        <taxon>Eukaryota</taxon>
        <taxon>Viridiplantae</taxon>
        <taxon>Streptophyta</taxon>
        <taxon>Embryophyta</taxon>
        <taxon>Tracheophyta</taxon>
        <taxon>Spermatophyta</taxon>
        <taxon>Magnoliopsida</taxon>
        <taxon>eudicotyledons</taxon>
        <taxon>Gunneridae</taxon>
        <taxon>Pentapetalae</taxon>
        <taxon>Caryophyllales</taxon>
        <taxon>Chenopodiaceae</taxon>
        <taxon>Chenopodioideae</taxon>
        <taxon>Atripliceae</taxon>
        <taxon>Chenopodium</taxon>
    </lineage>
</organism>
<keyword evidence="4 8" id="KW-1003">Cell membrane</keyword>
<dbReference type="Pfam" id="PF04535">
    <property type="entry name" value="CASP_dom"/>
    <property type="match status" value="1"/>
</dbReference>
<proteinExistence type="inferred from homology"/>
<comment type="subcellular location">
    <subcellularLocation>
        <location evidence="1 8">Cell membrane</location>
        <topology evidence="1 8">Multi-pass membrane protein</topology>
    </subcellularLocation>
</comment>
<reference evidence="10" key="1">
    <citation type="journal article" date="2017" name="Nature">
        <title>The genome of Chenopodium quinoa.</title>
        <authorList>
            <person name="Jarvis D.E."/>
            <person name="Ho Y.S."/>
            <person name="Lightfoot D.J."/>
            <person name="Schmoeckel S.M."/>
            <person name="Li B."/>
            <person name="Borm T.J.A."/>
            <person name="Ohyanagi H."/>
            <person name="Mineta K."/>
            <person name="Michell C.T."/>
            <person name="Saber N."/>
            <person name="Kharbatia N.M."/>
            <person name="Rupper R.R."/>
            <person name="Sharp A.R."/>
            <person name="Dally N."/>
            <person name="Boughton B.A."/>
            <person name="Woo Y.H."/>
            <person name="Gao G."/>
            <person name="Schijlen E.G.W.M."/>
            <person name="Guo X."/>
            <person name="Momin A.A."/>
            <person name="Negrao S."/>
            <person name="Al-Babili S."/>
            <person name="Gehring C."/>
            <person name="Roessner U."/>
            <person name="Jung C."/>
            <person name="Murphy K."/>
            <person name="Arold S.T."/>
            <person name="Gojobori T."/>
            <person name="van der Linden C.G."/>
            <person name="van Loo E.N."/>
            <person name="Jellen E.N."/>
            <person name="Maughan P.J."/>
            <person name="Tester M."/>
        </authorList>
    </citation>
    <scope>NUCLEOTIDE SEQUENCE [LARGE SCALE GENOMIC DNA]</scope>
    <source>
        <strain evidence="10">cv. PI 614886</strain>
    </source>
</reference>